<dbReference type="EMBL" id="MU859430">
    <property type="protein sequence ID" value="KAK3947051.1"/>
    <property type="molecule type" value="Genomic_DNA"/>
</dbReference>
<reference evidence="1" key="2">
    <citation type="submission" date="2023-06" db="EMBL/GenBank/DDBJ databases">
        <authorList>
            <consortium name="Lawrence Berkeley National Laboratory"/>
            <person name="Mondo S.J."/>
            <person name="Hensen N."/>
            <person name="Bonometti L."/>
            <person name="Westerberg I."/>
            <person name="Brannstrom I.O."/>
            <person name="Guillou S."/>
            <person name="Cros-Aarteil S."/>
            <person name="Calhoun S."/>
            <person name="Haridas S."/>
            <person name="Kuo A."/>
            <person name="Pangilinan J."/>
            <person name="Riley R."/>
            <person name="Labutti K."/>
            <person name="Andreopoulos B."/>
            <person name="Lipzen A."/>
            <person name="Chen C."/>
            <person name="Yanf M."/>
            <person name="Daum C."/>
            <person name="Ng V."/>
            <person name="Clum A."/>
            <person name="Steindorff A."/>
            <person name="Ohm R."/>
            <person name="Martin F."/>
            <person name="Silar P."/>
            <person name="Natvig D."/>
            <person name="Lalanne C."/>
            <person name="Gautier V."/>
            <person name="Ament-Velasquez S.L."/>
            <person name="Kruys A."/>
            <person name="Hutchinson M.I."/>
            <person name="Powell A.J."/>
            <person name="Barry K."/>
            <person name="Miller A.N."/>
            <person name="Grigoriev I.V."/>
            <person name="Debuchy R."/>
            <person name="Gladieux P."/>
            <person name="Thoren M.H."/>
            <person name="Johannesson H."/>
        </authorList>
    </citation>
    <scope>NUCLEOTIDE SEQUENCE</scope>
    <source>
        <strain evidence="1">CBS 626.80</strain>
    </source>
</reference>
<keyword evidence="2" id="KW-1185">Reference proteome</keyword>
<name>A0AAN6NL01_9PEZI</name>
<protein>
    <submittedName>
        <fullName evidence="1">Uncharacterized protein</fullName>
    </submittedName>
</protein>
<proteinExistence type="predicted"/>
<gene>
    <name evidence="1" type="ORF">QBC32DRAFT_355595</name>
</gene>
<evidence type="ECO:0000313" key="2">
    <source>
        <dbReference type="Proteomes" id="UP001303222"/>
    </source>
</evidence>
<feature type="non-terminal residue" evidence="1">
    <location>
        <position position="1"/>
    </location>
</feature>
<organism evidence="1 2">
    <name type="scientific">Pseudoneurospora amorphoporcata</name>
    <dbReference type="NCBI Taxonomy" id="241081"/>
    <lineage>
        <taxon>Eukaryota</taxon>
        <taxon>Fungi</taxon>
        <taxon>Dikarya</taxon>
        <taxon>Ascomycota</taxon>
        <taxon>Pezizomycotina</taxon>
        <taxon>Sordariomycetes</taxon>
        <taxon>Sordariomycetidae</taxon>
        <taxon>Sordariales</taxon>
        <taxon>Sordariaceae</taxon>
        <taxon>Pseudoneurospora</taxon>
    </lineage>
</organism>
<dbReference type="Proteomes" id="UP001303222">
    <property type="component" value="Unassembled WGS sequence"/>
</dbReference>
<evidence type="ECO:0000313" key="1">
    <source>
        <dbReference type="EMBL" id="KAK3947051.1"/>
    </source>
</evidence>
<reference evidence="1" key="1">
    <citation type="journal article" date="2023" name="Mol. Phylogenet. Evol.">
        <title>Genome-scale phylogeny and comparative genomics of the fungal order Sordariales.</title>
        <authorList>
            <person name="Hensen N."/>
            <person name="Bonometti L."/>
            <person name="Westerberg I."/>
            <person name="Brannstrom I.O."/>
            <person name="Guillou S."/>
            <person name="Cros-Aarteil S."/>
            <person name="Calhoun S."/>
            <person name="Haridas S."/>
            <person name="Kuo A."/>
            <person name="Mondo S."/>
            <person name="Pangilinan J."/>
            <person name="Riley R."/>
            <person name="LaButti K."/>
            <person name="Andreopoulos B."/>
            <person name="Lipzen A."/>
            <person name="Chen C."/>
            <person name="Yan M."/>
            <person name="Daum C."/>
            <person name="Ng V."/>
            <person name="Clum A."/>
            <person name="Steindorff A."/>
            <person name="Ohm R.A."/>
            <person name="Martin F."/>
            <person name="Silar P."/>
            <person name="Natvig D.O."/>
            <person name="Lalanne C."/>
            <person name="Gautier V."/>
            <person name="Ament-Velasquez S.L."/>
            <person name="Kruys A."/>
            <person name="Hutchinson M.I."/>
            <person name="Powell A.J."/>
            <person name="Barry K."/>
            <person name="Miller A.N."/>
            <person name="Grigoriev I.V."/>
            <person name="Debuchy R."/>
            <person name="Gladieux P."/>
            <person name="Hiltunen Thoren M."/>
            <person name="Johannesson H."/>
        </authorList>
    </citation>
    <scope>NUCLEOTIDE SEQUENCE</scope>
    <source>
        <strain evidence="1">CBS 626.80</strain>
    </source>
</reference>
<sequence>SQNLNERQQQFAVAIQALVSELATLKAGESSSQPKSIYTVKSKLYVDSRIIGNLEAQFYYLYSSLSLSLFEKLRVNYTESRESISSFLVRFEEEKPKYPNSYSDLCSYLRKLDANTFLGSSTPLNYSAAYNNGAEPIDITATRVNSSGLTKVQRKR</sequence>
<dbReference type="AlphaFoldDB" id="A0AAN6NL01"/>
<accession>A0AAN6NL01</accession>
<comment type="caution">
    <text evidence="1">The sequence shown here is derived from an EMBL/GenBank/DDBJ whole genome shotgun (WGS) entry which is preliminary data.</text>
</comment>